<name>A0A1E3Q806_LIPST</name>
<evidence type="ECO:0000313" key="1">
    <source>
        <dbReference type="EMBL" id="ODQ73750.1"/>
    </source>
</evidence>
<dbReference type="AlphaFoldDB" id="A0A1E3Q806"/>
<evidence type="ECO:0000313" key="2">
    <source>
        <dbReference type="Proteomes" id="UP000094385"/>
    </source>
</evidence>
<dbReference type="EMBL" id="KV454293">
    <property type="protein sequence ID" value="ODQ73750.1"/>
    <property type="molecule type" value="Genomic_DNA"/>
</dbReference>
<organism evidence="1 2">
    <name type="scientific">Lipomyces starkeyi NRRL Y-11557</name>
    <dbReference type="NCBI Taxonomy" id="675824"/>
    <lineage>
        <taxon>Eukaryota</taxon>
        <taxon>Fungi</taxon>
        <taxon>Dikarya</taxon>
        <taxon>Ascomycota</taxon>
        <taxon>Saccharomycotina</taxon>
        <taxon>Lipomycetes</taxon>
        <taxon>Lipomycetales</taxon>
        <taxon>Lipomycetaceae</taxon>
        <taxon>Lipomyces</taxon>
    </lineage>
</organism>
<gene>
    <name evidence="1" type="ORF">LIPSTDRAFT_270045</name>
</gene>
<reference evidence="1 2" key="1">
    <citation type="journal article" date="2016" name="Proc. Natl. Acad. Sci. U.S.A.">
        <title>Comparative genomics of biotechnologically important yeasts.</title>
        <authorList>
            <person name="Riley R."/>
            <person name="Haridas S."/>
            <person name="Wolfe K.H."/>
            <person name="Lopes M.R."/>
            <person name="Hittinger C.T."/>
            <person name="Goeker M."/>
            <person name="Salamov A.A."/>
            <person name="Wisecaver J.H."/>
            <person name="Long T.M."/>
            <person name="Calvey C.H."/>
            <person name="Aerts A.L."/>
            <person name="Barry K.W."/>
            <person name="Choi C."/>
            <person name="Clum A."/>
            <person name="Coughlan A.Y."/>
            <person name="Deshpande S."/>
            <person name="Douglass A.P."/>
            <person name="Hanson S.J."/>
            <person name="Klenk H.-P."/>
            <person name="LaButti K.M."/>
            <person name="Lapidus A."/>
            <person name="Lindquist E.A."/>
            <person name="Lipzen A.M."/>
            <person name="Meier-Kolthoff J.P."/>
            <person name="Ohm R.A."/>
            <person name="Otillar R.P."/>
            <person name="Pangilinan J.L."/>
            <person name="Peng Y."/>
            <person name="Rokas A."/>
            <person name="Rosa C.A."/>
            <person name="Scheuner C."/>
            <person name="Sibirny A.A."/>
            <person name="Slot J.C."/>
            <person name="Stielow J.B."/>
            <person name="Sun H."/>
            <person name="Kurtzman C.P."/>
            <person name="Blackwell M."/>
            <person name="Grigoriev I.V."/>
            <person name="Jeffries T.W."/>
        </authorList>
    </citation>
    <scope>NUCLEOTIDE SEQUENCE [LARGE SCALE GENOMIC DNA]</scope>
    <source>
        <strain evidence="1 2">NRRL Y-11557</strain>
    </source>
</reference>
<dbReference type="Proteomes" id="UP000094385">
    <property type="component" value="Unassembled WGS sequence"/>
</dbReference>
<proteinExistence type="predicted"/>
<accession>A0A1E3Q806</accession>
<sequence>MLRGAARGAAYIPLPAIVRAHCLTATKGFHICTWLTRHDHAWQISRRVGSPSDQFPQKRFFSGVWPHVVHSCSHWTSSLVFASNTQPICNWHSIMVPIAI</sequence>
<protein>
    <submittedName>
        <fullName evidence="1">Uncharacterized protein</fullName>
    </submittedName>
</protein>
<keyword evidence="2" id="KW-1185">Reference proteome</keyword>